<evidence type="ECO:0000256" key="1">
    <source>
        <dbReference type="SAM" id="MobiDB-lite"/>
    </source>
</evidence>
<keyword evidence="2" id="KW-0732">Signal</keyword>
<accession>A0A4P6Q5H7</accession>
<name>A0A4P6Q5H7_9ACTN</name>
<sequence precursor="true">MPATCPPSAAARASAALCALALLGGCAQNPEDTGGRGGAPEVEPPPSATAGMDPRSADPTVEPGTIFVFNTHGNEQGEADQRPKNLVASPSTTFTGLEWAGWGGGPALGTGQVQGTWCLPDCQDEPFAVSVELSGTETIDGTAFYTDYSFAGMGDIPEEMRGRLRDVDSGRLTLPSAW</sequence>
<feature type="region of interest" description="Disordered" evidence="1">
    <location>
        <begin position="31"/>
        <end position="62"/>
    </location>
</feature>
<protein>
    <recommendedName>
        <fullName evidence="5">Lipoprotein</fullName>
    </recommendedName>
</protein>
<dbReference type="OrthoDB" id="4205682at2"/>
<reference evidence="3 4" key="1">
    <citation type="submission" date="2019-02" db="EMBL/GenBank/DDBJ databases">
        <authorList>
            <person name="Khodamoradi S."/>
            <person name="Hahnke R.L."/>
            <person name="Kaempfer P."/>
            <person name="Schumann P."/>
            <person name="Rohde M."/>
            <person name="Steinert M."/>
            <person name="Luzhetskyy A."/>
            <person name="Wink J."/>
            <person name="Ruckert C."/>
        </authorList>
    </citation>
    <scope>NUCLEOTIDE SEQUENCE [LARGE SCALE GENOMIC DNA]</scope>
    <source>
        <strain evidence="3 4">M2</strain>
    </source>
</reference>
<dbReference type="KEGG" id="strr:EKD16_21210"/>
<organism evidence="3 4">
    <name type="scientific">Streptomonospora litoralis</name>
    <dbReference type="NCBI Taxonomy" id="2498135"/>
    <lineage>
        <taxon>Bacteria</taxon>
        <taxon>Bacillati</taxon>
        <taxon>Actinomycetota</taxon>
        <taxon>Actinomycetes</taxon>
        <taxon>Streptosporangiales</taxon>
        <taxon>Nocardiopsidaceae</taxon>
        <taxon>Streptomonospora</taxon>
    </lineage>
</organism>
<feature type="chain" id="PRO_5039167890" description="Lipoprotein" evidence="2">
    <location>
        <begin position="22"/>
        <end position="178"/>
    </location>
</feature>
<dbReference type="RefSeq" id="WP_131100561.1">
    <property type="nucleotide sequence ID" value="NZ_CP036455.1"/>
</dbReference>
<dbReference type="AlphaFoldDB" id="A0A4P6Q5H7"/>
<feature type="signal peptide" evidence="2">
    <location>
        <begin position="1"/>
        <end position="21"/>
    </location>
</feature>
<evidence type="ECO:0000256" key="2">
    <source>
        <dbReference type="SAM" id="SignalP"/>
    </source>
</evidence>
<keyword evidence="4" id="KW-1185">Reference proteome</keyword>
<gene>
    <name evidence="3" type="ORF">EKD16_21210</name>
</gene>
<evidence type="ECO:0000313" key="4">
    <source>
        <dbReference type="Proteomes" id="UP000292235"/>
    </source>
</evidence>
<evidence type="ECO:0008006" key="5">
    <source>
        <dbReference type="Google" id="ProtNLM"/>
    </source>
</evidence>
<dbReference type="EMBL" id="CP036455">
    <property type="protein sequence ID" value="QBI55998.1"/>
    <property type="molecule type" value="Genomic_DNA"/>
</dbReference>
<evidence type="ECO:0000313" key="3">
    <source>
        <dbReference type="EMBL" id="QBI55998.1"/>
    </source>
</evidence>
<dbReference type="Proteomes" id="UP000292235">
    <property type="component" value="Chromosome"/>
</dbReference>
<proteinExistence type="predicted"/>